<dbReference type="InterPro" id="IPR001940">
    <property type="entry name" value="Peptidase_S1C"/>
</dbReference>
<dbReference type="GO" id="GO:0006508">
    <property type="term" value="P:proteolysis"/>
    <property type="evidence" value="ECO:0007669"/>
    <property type="project" value="UniProtKB-KW"/>
</dbReference>
<dbReference type="AlphaFoldDB" id="A0A1D1ZQE9"/>
<dbReference type="SMART" id="SM00228">
    <property type="entry name" value="PDZ"/>
    <property type="match status" value="1"/>
</dbReference>
<feature type="domain" description="PDZ" evidence="5">
    <location>
        <begin position="420"/>
        <end position="504"/>
    </location>
</feature>
<dbReference type="PRINTS" id="PR00834">
    <property type="entry name" value="PROTEASES2C"/>
</dbReference>
<keyword evidence="2" id="KW-0645">Protease</keyword>
<dbReference type="PANTHER" id="PTHR22939:SF125">
    <property type="entry name" value="PROTEASE DO-LIKE 14-RELATED"/>
    <property type="match status" value="1"/>
</dbReference>
<feature type="region of interest" description="Disordered" evidence="4">
    <location>
        <begin position="17"/>
        <end position="58"/>
    </location>
</feature>
<feature type="compositionally biased region" description="Basic and acidic residues" evidence="4">
    <location>
        <begin position="24"/>
        <end position="36"/>
    </location>
</feature>
<sequence length="534" mass="53966">STSWLLERRRNFQHGSQRIANAWRPRDAVRTPRPGDSRPLCEAAPSAGHSDPQTLPMRHRLSKDVQLLALRSRQLWSGMPSKGGVAPGVPKPEAAPSALGGSGTLPESRLSWADPRRPVSISQGALALILMGGVALGAQHDRLGVAQHGGAASTPSSTPGAASALSHQLAGHLPSFGALSQAAPGPPCLSPHFIADAAAKAAPGVVNIVVVGRGPFPVGSSGSGFLCDPDGTILTNAHVVADALPAPRRGGGAAGTPAGAGGAVTVTLQDGRVFEGRVVSSDAVSDLAVVRVEAGAPLPCVRLGSASRLRVGEWVVALGSPLHLQNSVTAGIVSCVDRRAAELGLAGARTDYIQTDAAINRGNSGGPLLNLAGEVVGISCMKALAADGVSFAIPVDTAIDVMRQLAAHGRVIRPHVGIKMLELTRHSAARFRERDPGFPDVTAGILVPAVTPGSPADRAGLRQGDVVTGWAGAARGAPPTTKALVAALGDSIGKPLVLQVARPGAGTLSLTLVAQEVPWVGGAAGAGPNGNARP</sequence>
<accession>A0A1D1ZQE9</accession>
<name>A0A1D1ZQE9_AUXPR</name>
<dbReference type="SUPFAM" id="SSF50156">
    <property type="entry name" value="PDZ domain-like"/>
    <property type="match status" value="1"/>
</dbReference>
<feature type="region of interest" description="Disordered" evidence="4">
    <location>
        <begin position="79"/>
        <end position="111"/>
    </location>
</feature>
<feature type="non-terminal residue" evidence="6">
    <location>
        <position position="1"/>
    </location>
</feature>
<keyword evidence="3" id="KW-0378">Hydrolase</keyword>
<evidence type="ECO:0000256" key="2">
    <source>
        <dbReference type="ARBA" id="ARBA00022670"/>
    </source>
</evidence>
<evidence type="ECO:0000256" key="1">
    <source>
        <dbReference type="ARBA" id="ARBA00010541"/>
    </source>
</evidence>
<dbReference type="InterPro" id="IPR001478">
    <property type="entry name" value="PDZ"/>
</dbReference>
<dbReference type="Gene3D" id="2.30.42.10">
    <property type="match status" value="1"/>
</dbReference>
<dbReference type="Pfam" id="PF13365">
    <property type="entry name" value="Trypsin_2"/>
    <property type="match status" value="1"/>
</dbReference>
<evidence type="ECO:0000259" key="5">
    <source>
        <dbReference type="PROSITE" id="PS50106"/>
    </source>
</evidence>
<organism evidence="6">
    <name type="scientific">Auxenochlorella protothecoides</name>
    <name type="common">Green microalga</name>
    <name type="synonym">Chlorella protothecoides</name>
    <dbReference type="NCBI Taxonomy" id="3075"/>
    <lineage>
        <taxon>Eukaryota</taxon>
        <taxon>Viridiplantae</taxon>
        <taxon>Chlorophyta</taxon>
        <taxon>core chlorophytes</taxon>
        <taxon>Trebouxiophyceae</taxon>
        <taxon>Chlorellales</taxon>
        <taxon>Chlorellaceae</taxon>
        <taxon>Auxenochlorella</taxon>
    </lineage>
</organism>
<evidence type="ECO:0000256" key="3">
    <source>
        <dbReference type="ARBA" id="ARBA00022801"/>
    </source>
</evidence>
<dbReference type="GO" id="GO:0004252">
    <property type="term" value="F:serine-type endopeptidase activity"/>
    <property type="evidence" value="ECO:0007669"/>
    <property type="project" value="InterPro"/>
</dbReference>
<comment type="similarity">
    <text evidence="1">Belongs to the peptidase S1C family.</text>
</comment>
<evidence type="ECO:0000256" key="4">
    <source>
        <dbReference type="SAM" id="MobiDB-lite"/>
    </source>
</evidence>
<gene>
    <name evidence="6" type="ORF">g.30525</name>
</gene>
<reference evidence="6" key="1">
    <citation type="submission" date="2015-08" db="EMBL/GenBank/DDBJ databases">
        <authorList>
            <person name="Babu N.S."/>
            <person name="Beckwith C.J."/>
            <person name="Beseler K.G."/>
            <person name="Brison A."/>
            <person name="Carone J.V."/>
            <person name="Caskin T.P."/>
            <person name="Diamond M."/>
            <person name="Durham M.E."/>
            <person name="Foxe J.M."/>
            <person name="Go M."/>
            <person name="Henderson B.A."/>
            <person name="Jones I.B."/>
            <person name="McGettigan J.A."/>
            <person name="Micheletti S.J."/>
            <person name="Nasrallah M.E."/>
            <person name="Ortiz D."/>
            <person name="Piller C.R."/>
            <person name="Privatt S.R."/>
            <person name="Schneider S.L."/>
            <person name="Sharp S."/>
            <person name="Smith T.C."/>
            <person name="Stanton J.D."/>
            <person name="Ullery H.E."/>
            <person name="Wilson R.J."/>
            <person name="Serrano M.G."/>
            <person name="Buck G."/>
            <person name="Lee V."/>
            <person name="Wang Y."/>
            <person name="Carvalho R."/>
            <person name="Voegtly L."/>
            <person name="Shi R."/>
            <person name="Duckworth R."/>
            <person name="Johnson A."/>
            <person name="Loviza R."/>
            <person name="Walstead R."/>
            <person name="Shah Z."/>
            <person name="Kiflezghi M."/>
            <person name="Wade K."/>
            <person name="Ball S.L."/>
            <person name="Bradley K.W."/>
            <person name="Asai D.J."/>
            <person name="Bowman C.A."/>
            <person name="Russell D.A."/>
            <person name="Pope W.H."/>
            <person name="Jacobs-Sera D."/>
            <person name="Hendrix R.W."/>
            <person name="Hatfull G.F."/>
        </authorList>
    </citation>
    <scope>NUCLEOTIDE SEQUENCE</scope>
</reference>
<dbReference type="SUPFAM" id="SSF50494">
    <property type="entry name" value="Trypsin-like serine proteases"/>
    <property type="match status" value="1"/>
</dbReference>
<dbReference type="Gene3D" id="2.40.10.120">
    <property type="match status" value="1"/>
</dbReference>
<dbReference type="InterPro" id="IPR036034">
    <property type="entry name" value="PDZ_sf"/>
</dbReference>
<dbReference type="InterPro" id="IPR009003">
    <property type="entry name" value="Peptidase_S1_PA"/>
</dbReference>
<evidence type="ECO:0000313" key="6">
    <source>
        <dbReference type="EMBL" id="JAT69061.1"/>
    </source>
</evidence>
<dbReference type="EMBL" id="GDKF01009561">
    <property type="protein sequence ID" value="JAT69061.1"/>
    <property type="molecule type" value="Transcribed_RNA"/>
</dbReference>
<proteinExistence type="inferred from homology"/>
<dbReference type="PANTHER" id="PTHR22939">
    <property type="entry name" value="SERINE PROTEASE FAMILY S1C HTRA-RELATED"/>
    <property type="match status" value="1"/>
</dbReference>
<dbReference type="PROSITE" id="PS50106">
    <property type="entry name" value="PDZ"/>
    <property type="match status" value="1"/>
</dbReference>
<protein>
    <recommendedName>
        <fullName evidence="5">PDZ domain-containing protein</fullName>
    </recommendedName>
</protein>